<dbReference type="Proteomes" id="UP001054945">
    <property type="component" value="Unassembled WGS sequence"/>
</dbReference>
<comment type="caution">
    <text evidence="1">The sequence shown here is derived from an EMBL/GenBank/DDBJ whole genome shotgun (WGS) entry which is preliminary data.</text>
</comment>
<reference evidence="1 2" key="1">
    <citation type="submission" date="2021-06" db="EMBL/GenBank/DDBJ databases">
        <title>Caerostris extrusa draft genome.</title>
        <authorList>
            <person name="Kono N."/>
            <person name="Arakawa K."/>
        </authorList>
    </citation>
    <scope>NUCLEOTIDE SEQUENCE [LARGE SCALE GENOMIC DNA]</scope>
</reference>
<name>A0AAV4QFB3_CAEEX</name>
<gene>
    <name evidence="1" type="ORF">CEXT_731911</name>
</gene>
<organism evidence="1 2">
    <name type="scientific">Caerostris extrusa</name>
    <name type="common">Bark spider</name>
    <name type="synonym">Caerostris bankana</name>
    <dbReference type="NCBI Taxonomy" id="172846"/>
    <lineage>
        <taxon>Eukaryota</taxon>
        <taxon>Metazoa</taxon>
        <taxon>Ecdysozoa</taxon>
        <taxon>Arthropoda</taxon>
        <taxon>Chelicerata</taxon>
        <taxon>Arachnida</taxon>
        <taxon>Araneae</taxon>
        <taxon>Araneomorphae</taxon>
        <taxon>Entelegynae</taxon>
        <taxon>Araneoidea</taxon>
        <taxon>Araneidae</taxon>
        <taxon>Caerostris</taxon>
    </lineage>
</organism>
<accession>A0AAV4QFB3</accession>
<sequence length="108" mass="12446">MDSSSQNPSKVVQVRVISQRNPCPHHDASTLECVIGNPKFQQRHLVVGRRNQNCLCLLQRFSRGFHQLAEVWGLPRRNEPVSPIQKVQVSKGQKTYFTFQNFCISNIR</sequence>
<proteinExistence type="predicted"/>
<dbReference type="AlphaFoldDB" id="A0AAV4QFB3"/>
<evidence type="ECO:0000313" key="2">
    <source>
        <dbReference type="Proteomes" id="UP001054945"/>
    </source>
</evidence>
<evidence type="ECO:0000313" key="1">
    <source>
        <dbReference type="EMBL" id="GIY07041.1"/>
    </source>
</evidence>
<keyword evidence="2" id="KW-1185">Reference proteome</keyword>
<protein>
    <submittedName>
        <fullName evidence="1">Uncharacterized protein</fullName>
    </submittedName>
</protein>
<dbReference type="EMBL" id="BPLR01006041">
    <property type="protein sequence ID" value="GIY07041.1"/>
    <property type="molecule type" value="Genomic_DNA"/>
</dbReference>